<proteinExistence type="predicted"/>
<dbReference type="EMBL" id="JBBYHR010000001">
    <property type="protein sequence ID" value="MEL1242819.1"/>
    <property type="molecule type" value="Genomic_DNA"/>
</dbReference>
<dbReference type="InterPro" id="IPR036890">
    <property type="entry name" value="HATPase_C_sf"/>
</dbReference>
<evidence type="ECO:0000256" key="1">
    <source>
        <dbReference type="SAM" id="Phobius"/>
    </source>
</evidence>
<keyword evidence="1" id="KW-0812">Transmembrane</keyword>
<gene>
    <name evidence="3" type="ORF">AAEO56_00985</name>
</gene>
<dbReference type="RefSeq" id="WP_341695144.1">
    <property type="nucleotide sequence ID" value="NZ_JBBYHR010000001.1"/>
</dbReference>
<feature type="transmembrane region" description="Helical" evidence="1">
    <location>
        <begin position="118"/>
        <end position="140"/>
    </location>
</feature>
<protein>
    <submittedName>
        <fullName evidence="3">Histidine kinase</fullName>
    </submittedName>
</protein>
<name>A0ABU9HRV7_9FLAO</name>
<dbReference type="InterPro" id="IPR050640">
    <property type="entry name" value="Bact_2-comp_sensor_kinase"/>
</dbReference>
<dbReference type="PANTHER" id="PTHR34220">
    <property type="entry name" value="SENSOR HISTIDINE KINASE YPDA"/>
    <property type="match status" value="1"/>
</dbReference>
<comment type="caution">
    <text evidence="3">The sequence shown here is derived from an EMBL/GenBank/DDBJ whole genome shotgun (WGS) entry which is preliminary data.</text>
</comment>
<feature type="transmembrane region" description="Helical" evidence="1">
    <location>
        <begin position="12"/>
        <end position="29"/>
    </location>
</feature>
<keyword evidence="3" id="KW-0418">Kinase</keyword>
<dbReference type="Gene3D" id="3.30.565.10">
    <property type="entry name" value="Histidine kinase-like ATPase, C-terminal domain"/>
    <property type="match status" value="1"/>
</dbReference>
<dbReference type="Proteomes" id="UP001464555">
    <property type="component" value="Unassembled WGS sequence"/>
</dbReference>
<keyword evidence="3" id="KW-0808">Transferase</keyword>
<feature type="domain" description="Signal transduction histidine kinase internal region" evidence="2">
    <location>
        <begin position="161"/>
        <end position="235"/>
    </location>
</feature>
<keyword evidence="1" id="KW-0472">Membrane</keyword>
<dbReference type="SUPFAM" id="SSF55874">
    <property type="entry name" value="ATPase domain of HSP90 chaperone/DNA topoisomerase II/histidine kinase"/>
    <property type="match status" value="1"/>
</dbReference>
<dbReference type="Pfam" id="PF06580">
    <property type="entry name" value="His_kinase"/>
    <property type="match status" value="1"/>
</dbReference>
<sequence length="347" mass="40050">MNRYLKNNRAYVFMHLFVWGMLFMMPYLLSSGQNFSFPFMFEAMWIPLLLSATLFYLNYFVLVNKLLFAKKTPVFIAVNLLLVIICTAVRFILIHYIMEGPDLPAGFPAEEDRPPLKIFVYLDGLSFIIPVAFSVTLKTFERWLSTDREKKELENARLQSELEHLKYQLQPHFFFNSLNNIFALVDLSPDKAKMSILALSTLMRYLLYESNVPRIPLKKEIDFINKYIELMELRTSVNTNVKTRFETIPSGMVIAPLLLVPLIENAFKHGISASGLNPITFTLEFKSNKLIFETRNKNYPKTTADRSGSGIGLVNVRTRLELIYPDSHTFSATVHDGEFVSRLEITI</sequence>
<evidence type="ECO:0000313" key="3">
    <source>
        <dbReference type="EMBL" id="MEL1242819.1"/>
    </source>
</evidence>
<dbReference type="GO" id="GO:0016301">
    <property type="term" value="F:kinase activity"/>
    <property type="evidence" value="ECO:0007669"/>
    <property type="project" value="UniProtKB-KW"/>
</dbReference>
<evidence type="ECO:0000259" key="2">
    <source>
        <dbReference type="Pfam" id="PF06580"/>
    </source>
</evidence>
<accession>A0ABU9HRV7</accession>
<dbReference type="PANTHER" id="PTHR34220:SF7">
    <property type="entry name" value="SENSOR HISTIDINE KINASE YPDA"/>
    <property type="match status" value="1"/>
</dbReference>
<reference evidence="3 4" key="1">
    <citation type="submission" date="2024-04" db="EMBL/GenBank/DDBJ databases">
        <title>Flavobacterium sp. DGU11 16S ribosomal RNA gene Genome sequencing and assembly.</title>
        <authorList>
            <person name="Park S."/>
        </authorList>
    </citation>
    <scope>NUCLEOTIDE SEQUENCE [LARGE SCALE GENOMIC DNA]</scope>
    <source>
        <strain evidence="3 4">DGU11</strain>
    </source>
</reference>
<organism evidence="3 4">
    <name type="scientific">Flavobacterium arundinis</name>
    <dbReference type="NCBI Taxonomy" id="3139143"/>
    <lineage>
        <taxon>Bacteria</taxon>
        <taxon>Pseudomonadati</taxon>
        <taxon>Bacteroidota</taxon>
        <taxon>Flavobacteriia</taxon>
        <taxon>Flavobacteriales</taxon>
        <taxon>Flavobacteriaceae</taxon>
        <taxon>Flavobacterium</taxon>
    </lineage>
</organism>
<evidence type="ECO:0000313" key="4">
    <source>
        <dbReference type="Proteomes" id="UP001464555"/>
    </source>
</evidence>
<feature type="transmembrane region" description="Helical" evidence="1">
    <location>
        <begin position="44"/>
        <end position="62"/>
    </location>
</feature>
<keyword evidence="1" id="KW-1133">Transmembrane helix</keyword>
<dbReference type="InterPro" id="IPR010559">
    <property type="entry name" value="Sig_transdc_His_kin_internal"/>
</dbReference>
<feature type="transmembrane region" description="Helical" evidence="1">
    <location>
        <begin position="74"/>
        <end position="98"/>
    </location>
</feature>
<keyword evidence="4" id="KW-1185">Reference proteome</keyword>